<evidence type="ECO:0000256" key="6">
    <source>
        <dbReference type="ARBA" id="ARBA00036916"/>
    </source>
</evidence>
<evidence type="ECO:0000313" key="18">
    <source>
        <dbReference type="Proteomes" id="UP000644441"/>
    </source>
</evidence>
<keyword evidence="4" id="KW-0413">Isomerase</keyword>
<dbReference type="SUPFAM" id="SSF55120">
    <property type="entry name" value="Pseudouridine synthase"/>
    <property type="match status" value="1"/>
</dbReference>
<evidence type="ECO:0000256" key="3">
    <source>
        <dbReference type="ARBA" id="ARBA00022694"/>
    </source>
</evidence>
<evidence type="ECO:0000256" key="8">
    <source>
        <dbReference type="ARBA" id="ARBA00038944"/>
    </source>
</evidence>
<dbReference type="EMBL" id="ARXR01000011">
    <property type="protein sequence ID" value="MBF5053039.1"/>
    <property type="molecule type" value="Genomic_DNA"/>
</dbReference>
<dbReference type="PANTHER" id="PTHR21600:SF91">
    <property type="entry name" value="DUAL-SPECIFICITY RNA PSEUDOURIDINE SYNTHASE RLUA"/>
    <property type="match status" value="1"/>
</dbReference>
<dbReference type="Proteomes" id="UP000644441">
    <property type="component" value="Unassembled WGS sequence"/>
</dbReference>
<evidence type="ECO:0000256" key="12">
    <source>
        <dbReference type="ARBA" id="ARBA00042372"/>
    </source>
</evidence>
<name>A0ABS0AFX3_9GAMM</name>
<evidence type="ECO:0000256" key="11">
    <source>
        <dbReference type="ARBA" id="ARBA00041266"/>
    </source>
</evidence>
<protein>
    <recommendedName>
        <fullName evidence="10">Dual-specificity RNA pseudouridine synthase RluA</fullName>
        <ecNumber evidence="8">5.4.99.28</ecNumber>
        <ecNumber evidence="9">5.4.99.29</ecNumber>
    </recommendedName>
    <alternativeName>
        <fullName evidence="11">23S rRNA pseudouridine(746) synthase</fullName>
    </alternativeName>
    <alternativeName>
        <fullName evidence="14">Ribosomal large subunit pseudouridine synthase A</fullName>
    </alternativeName>
    <alternativeName>
        <fullName evidence="13">rRNA pseudouridylate synthase A</fullName>
    </alternativeName>
    <alternativeName>
        <fullName evidence="15">rRNA-uridine isomerase A</fullName>
    </alternativeName>
    <alternativeName>
        <fullName evidence="12">tRNA pseudouridine(32) synthase</fullName>
    </alternativeName>
</protein>
<dbReference type="EC" id="5.4.99.29" evidence="9"/>
<comment type="catalytic activity">
    <reaction evidence="6">
        <text>uridine(746) in 23S rRNA = pseudouridine(746) in 23S rRNA</text>
        <dbReference type="Rhea" id="RHEA:42548"/>
        <dbReference type="Rhea" id="RHEA-COMP:10109"/>
        <dbReference type="Rhea" id="RHEA-COMP:10110"/>
        <dbReference type="ChEBI" id="CHEBI:65314"/>
        <dbReference type="ChEBI" id="CHEBI:65315"/>
        <dbReference type="EC" id="5.4.99.29"/>
    </reaction>
</comment>
<evidence type="ECO:0000256" key="15">
    <source>
        <dbReference type="ARBA" id="ARBA00043143"/>
    </source>
</evidence>
<comment type="catalytic activity">
    <reaction evidence="5">
        <text>uridine(32) in tRNA = pseudouridine(32) in tRNA</text>
        <dbReference type="Rhea" id="RHEA:42544"/>
        <dbReference type="Rhea" id="RHEA-COMP:10107"/>
        <dbReference type="Rhea" id="RHEA-COMP:10108"/>
        <dbReference type="ChEBI" id="CHEBI:65314"/>
        <dbReference type="ChEBI" id="CHEBI:65315"/>
        <dbReference type="EC" id="5.4.99.28"/>
    </reaction>
</comment>
<keyword evidence="3" id="KW-0819">tRNA processing</keyword>
<organism evidence="17 18">
    <name type="scientific">Alloalcanivorax venustensis ISO4</name>
    <dbReference type="NCBI Taxonomy" id="1177184"/>
    <lineage>
        <taxon>Bacteria</taxon>
        <taxon>Pseudomonadati</taxon>
        <taxon>Pseudomonadota</taxon>
        <taxon>Gammaproteobacteria</taxon>
        <taxon>Oceanospirillales</taxon>
        <taxon>Alcanivoracaceae</taxon>
        <taxon>Alloalcanivorax</taxon>
    </lineage>
</organism>
<dbReference type="Gene3D" id="3.30.2350.10">
    <property type="entry name" value="Pseudouridine synthase"/>
    <property type="match status" value="1"/>
</dbReference>
<dbReference type="PROSITE" id="PS01129">
    <property type="entry name" value="PSI_RLU"/>
    <property type="match status" value="1"/>
</dbReference>
<reference evidence="17 18" key="1">
    <citation type="submission" date="2012-09" db="EMBL/GenBank/DDBJ databases">
        <title>Genome Sequence of alkane-degrading Bacterium Alcanivorax venustensis ISO4.</title>
        <authorList>
            <person name="Lai Q."/>
            <person name="Shao Z."/>
        </authorList>
    </citation>
    <scope>NUCLEOTIDE SEQUENCE [LARGE SCALE GENOMIC DNA]</scope>
    <source>
        <strain evidence="17 18">ISO4</strain>
    </source>
</reference>
<evidence type="ECO:0000256" key="14">
    <source>
        <dbReference type="ARBA" id="ARBA00042883"/>
    </source>
</evidence>
<dbReference type="InterPro" id="IPR020103">
    <property type="entry name" value="PsdUridine_synth_cat_dom_sf"/>
</dbReference>
<evidence type="ECO:0000256" key="4">
    <source>
        <dbReference type="ARBA" id="ARBA00023235"/>
    </source>
</evidence>
<evidence type="ECO:0000256" key="5">
    <source>
        <dbReference type="ARBA" id="ARBA00036184"/>
    </source>
</evidence>
<comment type="caution">
    <text evidence="17">The sequence shown here is derived from an EMBL/GenBank/DDBJ whole genome shotgun (WGS) entry which is preliminary data.</text>
</comment>
<gene>
    <name evidence="17" type="ORF">ISO4_01641</name>
</gene>
<comment type="similarity">
    <text evidence="1">Belongs to the pseudouridine synthase RluA family.</text>
</comment>
<dbReference type="InterPro" id="IPR006224">
    <property type="entry name" value="PsdUridine_synth_RluA-like_CS"/>
</dbReference>
<keyword evidence="18" id="KW-1185">Reference proteome</keyword>
<dbReference type="EC" id="5.4.99.28" evidence="8"/>
<evidence type="ECO:0000256" key="9">
    <source>
        <dbReference type="ARBA" id="ARBA00038945"/>
    </source>
</evidence>
<evidence type="ECO:0000313" key="17">
    <source>
        <dbReference type="EMBL" id="MBF5053039.1"/>
    </source>
</evidence>
<dbReference type="CDD" id="cd02869">
    <property type="entry name" value="PseudoU_synth_RluA_like"/>
    <property type="match status" value="1"/>
</dbReference>
<evidence type="ECO:0000259" key="16">
    <source>
        <dbReference type="Pfam" id="PF00849"/>
    </source>
</evidence>
<evidence type="ECO:0000256" key="7">
    <source>
        <dbReference type="ARBA" id="ARBA00037305"/>
    </source>
</evidence>
<proteinExistence type="inferred from homology"/>
<dbReference type="InterPro" id="IPR006145">
    <property type="entry name" value="PsdUridine_synth_RsuA/RluA"/>
</dbReference>
<feature type="domain" description="Pseudouridine synthase RsuA/RluA-like" evidence="16">
    <location>
        <begin position="16"/>
        <end position="164"/>
    </location>
</feature>
<dbReference type="Pfam" id="PF00849">
    <property type="entry name" value="PseudoU_synth_2"/>
    <property type="match status" value="1"/>
</dbReference>
<evidence type="ECO:0000256" key="10">
    <source>
        <dbReference type="ARBA" id="ARBA00039988"/>
    </source>
</evidence>
<dbReference type="PANTHER" id="PTHR21600">
    <property type="entry name" value="MITOCHONDRIAL RNA PSEUDOURIDINE SYNTHASE"/>
    <property type="match status" value="1"/>
</dbReference>
<keyword evidence="2" id="KW-0698">rRNA processing</keyword>
<comment type="function">
    <text evidence="7">Dual specificity enzyme that catalyzes the synthesis of pseudouridine from uracil-746 in 23S ribosomal RNA and from uracil-32 in the anticodon stem and loop of transfer RNAs.</text>
</comment>
<evidence type="ECO:0000256" key="1">
    <source>
        <dbReference type="ARBA" id="ARBA00010876"/>
    </source>
</evidence>
<dbReference type="InterPro" id="IPR050188">
    <property type="entry name" value="RluA_PseudoU_synthase"/>
</dbReference>
<sequence>MPECREAIGVIHRDDDILVINKPAFLLSVPGRAPENSDCVTRRLKQDYPDLRLVHRLDLDTSGLMVLALHRRAQSNLSRAFQKRQVEKRYQAVVAGQVAEDSGEVTLPLIADWPNRPLQKVCFDTGKPALTHWRVLARYPDRDATRLALRPVTGRTHQLRIHCREIGHPILGCDLYAPSEILNRSDRLLLHAERLAFNHPCTGLWREFYSPAPF</sequence>
<accession>A0ABS0AFX3</accession>
<evidence type="ECO:0000256" key="2">
    <source>
        <dbReference type="ARBA" id="ARBA00022552"/>
    </source>
</evidence>
<evidence type="ECO:0000256" key="13">
    <source>
        <dbReference type="ARBA" id="ARBA00042844"/>
    </source>
</evidence>